<comment type="caution">
    <text evidence="2">The sequence shown here is derived from an EMBL/GenBank/DDBJ whole genome shotgun (WGS) entry which is preliminary data.</text>
</comment>
<dbReference type="InterPro" id="IPR002852">
    <property type="entry name" value="UPF0251"/>
</dbReference>
<evidence type="ECO:0000256" key="1">
    <source>
        <dbReference type="ARBA" id="ARBA00009350"/>
    </source>
</evidence>
<name>A0A1J5SAU6_9ZZZZ</name>
<evidence type="ECO:0000313" key="2">
    <source>
        <dbReference type="EMBL" id="OIQ98867.1"/>
    </source>
</evidence>
<comment type="similarity">
    <text evidence="1">Belongs to the UPF0251 family.</text>
</comment>
<dbReference type="PANTHER" id="PTHR37478:SF2">
    <property type="entry name" value="UPF0251 PROTEIN TK0562"/>
    <property type="match status" value="1"/>
</dbReference>
<dbReference type="Pfam" id="PF02001">
    <property type="entry name" value="DUF134"/>
    <property type="match status" value="1"/>
</dbReference>
<dbReference type="EMBL" id="MLJW01000113">
    <property type="protein sequence ID" value="OIQ98867.1"/>
    <property type="molecule type" value="Genomic_DNA"/>
</dbReference>
<gene>
    <name evidence="2" type="ORF">GALL_191090</name>
</gene>
<proteinExistence type="inferred from homology"/>
<reference evidence="2" key="1">
    <citation type="submission" date="2016-10" db="EMBL/GenBank/DDBJ databases">
        <title>Sequence of Gallionella enrichment culture.</title>
        <authorList>
            <person name="Poehlein A."/>
            <person name="Muehling M."/>
            <person name="Daniel R."/>
        </authorList>
    </citation>
    <scope>NUCLEOTIDE SEQUENCE</scope>
</reference>
<accession>A0A1J5SAU6</accession>
<sequence length="106" mass="11952">MARPTCPRRIAHRAPSTYFKPAGIPLYELSEIDLAADELESLRLADEQGLYRVEAARKMGVSRQTFDRILRRARQSVARALVNGHALRIAHPAAPAPRRRTKKPVQ</sequence>
<organism evidence="2">
    <name type="scientific">mine drainage metagenome</name>
    <dbReference type="NCBI Taxonomy" id="410659"/>
    <lineage>
        <taxon>unclassified sequences</taxon>
        <taxon>metagenomes</taxon>
        <taxon>ecological metagenomes</taxon>
    </lineage>
</organism>
<dbReference type="AlphaFoldDB" id="A0A1J5SAU6"/>
<protein>
    <submittedName>
        <fullName evidence="2">Uncharacterized protein</fullName>
    </submittedName>
</protein>
<dbReference type="HAMAP" id="MF_00674">
    <property type="entry name" value="UPF0251"/>
    <property type="match status" value="1"/>
</dbReference>
<dbReference type="PANTHER" id="PTHR37478">
    <property type="match status" value="1"/>
</dbReference>